<accession>A0A5C2SKQ1</accession>
<gene>
    <name evidence="1" type="ORF">L227DRAFT_321395</name>
</gene>
<name>A0A5C2SKQ1_9APHY</name>
<protein>
    <submittedName>
        <fullName evidence="1">Uncharacterized protein</fullName>
    </submittedName>
</protein>
<dbReference type="EMBL" id="ML122254">
    <property type="protein sequence ID" value="RPD64210.1"/>
    <property type="molecule type" value="Genomic_DNA"/>
</dbReference>
<reference evidence="1" key="1">
    <citation type="journal article" date="2018" name="Genome Biol. Evol.">
        <title>Genomics and development of Lentinus tigrinus, a white-rot wood-decaying mushroom with dimorphic fruiting bodies.</title>
        <authorList>
            <person name="Wu B."/>
            <person name="Xu Z."/>
            <person name="Knudson A."/>
            <person name="Carlson A."/>
            <person name="Chen N."/>
            <person name="Kovaka S."/>
            <person name="LaButti K."/>
            <person name="Lipzen A."/>
            <person name="Pennachio C."/>
            <person name="Riley R."/>
            <person name="Schakwitz W."/>
            <person name="Umezawa K."/>
            <person name="Ohm R.A."/>
            <person name="Grigoriev I.V."/>
            <person name="Nagy L.G."/>
            <person name="Gibbons J."/>
            <person name="Hibbett D."/>
        </authorList>
    </citation>
    <scope>NUCLEOTIDE SEQUENCE [LARGE SCALE GENOMIC DNA]</scope>
    <source>
        <strain evidence="1">ALCF2SS1-6</strain>
    </source>
</reference>
<evidence type="ECO:0000313" key="2">
    <source>
        <dbReference type="Proteomes" id="UP000313359"/>
    </source>
</evidence>
<sequence>MRSELAPGPEVHTMAICLGSPSVSALPLPRRPVITVVVYRSEHFFMSACLMPSCCRLCLCMLCAWGKPCHTSMTSSQVWTRRMALASFWSSLTQQYRRLVEPTLSSITLFCLYLTLLKTMRSVSIPHLDSGQSERNTPDKG</sequence>
<evidence type="ECO:0000313" key="1">
    <source>
        <dbReference type="EMBL" id="RPD64210.1"/>
    </source>
</evidence>
<keyword evidence="2" id="KW-1185">Reference proteome</keyword>
<proteinExistence type="predicted"/>
<organism evidence="1 2">
    <name type="scientific">Lentinus tigrinus ALCF2SS1-6</name>
    <dbReference type="NCBI Taxonomy" id="1328759"/>
    <lineage>
        <taxon>Eukaryota</taxon>
        <taxon>Fungi</taxon>
        <taxon>Dikarya</taxon>
        <taxon>Basidiomycota</taxon>
        <taxon>Agaricomycotina</taxon>
        <taxon>Agaricomycetes</taxon>
        <taxon>Polyporales</taxon>
        <taxon>Polyporaceae</taxon>
        <taxon>Lentinus</taxon>
    </lineage>
</organism>
<dbReference type="Proteomes" id="UP000313359">
    <property type="component" value="Unassembled WGS sequence"/>
</dbReference>
<dbReference type="AlphaFoldDB" id="A0A5C2SKQ1"/>